<evidence type="ECO:0000256" key="4">
    <source>
        <dbReference type="ARBA" id="ARBA00022692"/>
    </source>
</evidence>
<dbReference type="SUPFAM" id="SSF48264">
    <property type="entry name" value="Cytochrome P450"/>
    <property type="match status" value="1"/>
</dbReference>
<dbReference type="InterPro" id="IPR017972">
    <property type="entry name" value="Cyt_P450_CS"/>
</dbReference>
<evidence type="ECO:0000256" key="6">
    <source>
        <dbReference type="ARBA" id="ARBA00022989"/>
    </source>
</evidence>
<evidence type="ECO:0008006" key="12">
    <source>
        <dbReference type="Google" id="ProtNLM"/>
    </source>
</evidence>
<dbReference type="EMBL" id="JAAMPC010000013">
    <property type="protein sequence ID" value="KAG2268075.1"/>
    <property type="molecule type" value="Genomic_DNA"/>
</dbReference>
<protein>
    <recommendedName>
        <fullName evidence="12">Cytochrome P450</fullName>
    </recommendedName>
</protein>
<dbReference type="GO" id="GO:0016125">
    <property type="term" value="P:sterol metabolic process"/>
    <property type="evidence" value="ECO:0007669"/>
    <property type="project" value="TreeGrafter"/>
</dbReference>
<name>A0A8X7QG98_BRACI</name>
<accession>A0A8X7QG98</accession>
<evidence type="ECO:0000256" key="5">
    <source>
        <dbReference type="ARBA" id="ARBA00022723"/>
    </source>
</evidence>
<dbReference type="PRINTS" id="PR00465">
    <property type="entry name" value="EP450IV"/>
</dbReference>
<keyword evidence="11" id="KW-1185">Reference proteome</keyword>
<dbReference type="GO" id="GO:0016020">
    <property type="term" value="C:membrane"/>
    <property type="evidence" value="ECO:0007669"/>
    <property type="project" value="UniProtKB-SubCell"/>
</dbReference>
<proteinExistence type="inferred from homology"/>
<dbReference type="AlphaFoldDB" id="A0A8X7QG98"/>
<comment type="cofactor">
    <cofactor evidence="8">
        <name>heme</name>
        <dbReference type="ChEBI" id="CHEBI:30413"/>
    </cofactor>
</comment>
<reference evidence="10 11" key="1">
    <citation type="submission" date="2020-02" db="EMBL/GenBank/DDBJ databases">
        <authorList>
            <person name="Ma Q."/>
            <person name="Huang Y."/>
            <person name="Song X."/>
            <person name="Pei D."/>
        </authorList>
    </citation>
    <scope>NUCLEOTIDE SEQUENCE [LARGE SCALE GENOMIC DNA]</scope>
    <source>
        <strain evidence="10">Sxm20200214</strain>
        <tissue evidence="10">Leaf</tissue>
    </source>
</reference>
<dbReference type="PANTHER" id="PTHR24286:SF268">
    <property type="entry name" value="CYTOCHROME P450 87A3"/>
    <property type="match status" value="1"/>
</dbReference>
<evidence type="ECO:0000313" key="11">
    <source>
        <dbReference type="Proteomes" id="UP000886595"/>
    </source>
</evidence>
<evidence type="ECO:0000256" key="7">
    <source>
        <dbReference type="ARBA" id="ARBA00023004"/>
    </source>
</evidence>
<keyword evidence="9" id="KW-0503">Monooxygenase</keyword>
<evidence type="ECO:0000256" key="2">
    <source>
        <dbReference type="ARBA" id="ARBA00010617"/>
    </source>
</evidence>
<dbReference type="Pfam" id="PF00067">
    <property type="entry name" value="p450"/>
    <property type="match status" value="1"/>
</dbReference>
<keyword evidence="7 8" id="KW-0408">Iron</keyword>
<dbReference type="Proteomes" id="UP000886595">
    <property type="component" value="Unassembled WGS sequence"/>
</dbReference>
<comment type="subcellular location">
    <subcellularLocation>
        <location evidence="1">Membrane</location>
        <topology evidence="1">Single-pass membrane protein</topology>
    </subcellularLocation>
</comment>
<dbReference type="OrthoDB" id="2789670at2759"/>
<dbReference type="GO" id="GO:0005506">
    <property type="term" value="F:iron ion binding"/>
    <property type="evidence" value="ECO:0007669"/>
    <property type="project" value="InterPro"/>
</dbReference>
<dbReference type="GO" id="GO:0010268">
    <property type="term" value="P:brassinosteroid homeostasis"/>
    <property type="evidence" value="ECO:0007669"/>
    <property type="project" value="TreeGrafter"/>
</dbReference>
<keyword evidence="6" id="KW-1133">Transmembrane helix</keyword>
<keyword evidence="4" id="KW-0812">Transmembrane</keyword>
<dbReference type="InterPro" id="IPR036396">
    <property type="entry name" value="Cyt_P450_sf"/>
</dbReference>
<gene>
    <name evidence="10" type="ORF">Bca52824_062630</name>
</gene>
<dbReference type="GO" id="GO:0020037">
    <property type="term" value="F:heme binding"/>
    <property type="evidence" value="ECO:0007669"/>
    <property type="project" value="InterPro"/>
</dbReference>
<dbReference type="PANTHER" id="PTHR24286">
    <property type="entry name" value="CYTOCHROME P450 26"/>
    <property type="match status" value="1"/>
</dbReference>
<dbReference type="GO" id="GO:0016132">
    <property type="term" value="P:brassinosteroid biosynthetic process"/>
    <property type="evidence" value="ECO:0007669"/>
    <property type="project" value="TreeGrafter"/>
</dbReference>
<feature type="binding site" description="axial binding residue" evidence="8">
    <location>
        <position position="66"/>
    </location>
    <ligand>
        <name>heme</name>
        <dbReference type="ChEBI" id="CHEBI:30413"/>
    </ligand>
    <ligandPart>
        <name>Fe</name>
        <dbReference type="ChEBI" id="CHEBI:18248"/>
    </ligandPart>
</feature>
<keyword evidence="9" id="KW-0560">Oxidoreductase</keyword>
<evidence type="ECO:0000256" key="9">
    <source>
        <dbReference type="RuleBase" id="RU000461"/>
    </source>
</evidence>
<comment type="caution">
    <text evidence="10">The sequence shown here is derived from an EMBL/GenBank/DDBJ whole genome shotgun (WGS) entry which is preliminary data.</text>
</comment>
<organism evidence="10 11">
    <name type="scientific">Brassica carinata</name>
    <name type="common">Ethiopian mustard</name>
    <name type="synonym">Abyssinian cabbage</name>
    <dbReference type="NCBI Taxonomy" id="52824"/>
    <lineage>
        <taxon>Eukaryota</taxon>
        <taxon>Viridiplantae</taxon>
        <taxon>Streptophyta</taxon>
        <taxon>Embryophyta</taxon>
        <taxon>Tracheophyta</taxon>
        <taxon>Spermatophyta</taxon>
        <taxon>Magnoliopsida</taxon>
        <taxon>eudicotyledons</taxon>
        <taxon>Gunneridae</taxon>
        <taxon>Pentapetalae</taxon>
        <taxon>rosids</taxon>
        <taxon>malvids</taxon>
        <taxon>Brassicales</taxon>
        <taxon>Brassicaceae</taxon>
        <taxon>Brassiceae</taxon>
        <taxon>Brassica</taxon>
    </lineage>
</organism>
<dbReference type="InterPro" id="IPR002403">
    <property type="entry name" value="Cyt_P450_E_grp-IV"/>
</dbReference>
<keyword evidence="5 8" id="KW-0479">Metal-binding</keyword>
<evidence type="ECO:0000256" key="8">
    <source>
        <dbReference type="PIRSR" id="PIRSR602403-1"/>
    </source>
</evidence>
<evidence type="ECO:0000256" key="3">
    <source>
        <dbReference type="ARBA" id="ARBA00022617"/>
    </source>
</evidence>
<evidence type="ECO:0000313" key="10">
    <source>
        <dbReference type="EMBL" id="KAG2268075.1"/>
    </source>
</evidence>
<comment type="similarity">
    <text evidence="2 9">Belongs to the cytochrome P450 family.</text>
</comment>
<dbReference type="GO" id="GO:0016705">
    <property type="term" value="F:oxidoreductase activity, acting on paired donors, with incorporation or reduction of molecular oxygen"/>
    <property type="evidence" value="ECO:0007669"/>
    <property type="project" value="InterPro"/>
</dbReference>
<sequence length="118" mass="13449">MVTLSMMHTDYTIPAGWAVMVCPPAVHLNPKRYEDPLVFNPSRWEESTANNASKHFMAFGGGMRFCVGTDFTKLQMAVVLHSLVTKYRWVEIKGGNIVRTPGLHFPNGYHVRLHKKIY</sequence>
<keyword evidence="3 8" id="KW-0349">Heme</keyword>
<dbReference type="GO" id="GO:0004497">
    <property type="term" value="F:monooxygenase activity"/>
    <property type="evidence" value="ECO:0007669"/>
    <property type="project" value="UniProtKB-KW"/>
</dbReference>
<dbReference type="InterPro" id="IPR001128">
    <property type="entry name" value="Cyt_P450"/>
</dbReference>
<dbReference type="PROSITE" id="PS00086">
    <property type="entry name" value="CYTOCHROME_P450"/>
    <property type="match status" value="1"/>
</dbReference>
<dbReference type="Gene3D" id="1.10.630.10">
    <property type="entry name" value="Cytochrome P450"/>
    <property type="match status" value="1"/>
</dbReference>
<keyword evidence="6" id="KW-0472">Membrane</keyword>
<evidence type="ECO:0000256" key="1">
    <source>
        <dbReference type="ARBA" id="ARBA00004167"/>
    </source>
</evidence>